<protein>
    <submittedName>
        <fullName evidence="3">Membrane protein</fullName>
    </submittedName>
</protein>
<evidence type="ECO:0000313" key="3">
    <source>
        <dbReference type="EMBL" id="GFE78486.1"/>
    </source>
</evidence>
<evidence type="ECO:0000256" key="2">
    <source>
        <dbReference type="SAM" id="Phobius"/>
    </source>
</evidence>
<keyword evidence="2" id="KW-0472">Membrane</keyword>
<sequence>MEDEQKKWLYWAIPAVVAVAIGAALYYGRSHRQAEQAKQTPAVSVPEAPPASTEPPVRNPLGETPPPKPLPPLADSDPSLQESLGGVFGRTLDPFLVPKNIIRHTVVTIDNMPRKKTAVQMWPVKPIGGELIATGEGEELTLGPGNYARYEPVIKILMNTDTAQIATLYKQYYPLFQEAYVSLGYPDGYFNDRLVEVIDHLLATPDVPGPIKLKRPSVNFVFADAQLEELSSGQKLLIRMGSANAAIVKEKLRELRQAIAKQEAAAN</sequence>
<evidence type="ECO:0000256" key="1">
    <source>
        <dbReference type="SAM" id="MobiDB-lite"/>
    </source>
</evidence>
<reference evidence="4" key="1">
    <citation type="submission" date="2020-01" db="EMBL/GenBank/DDBJ databases">
        <title>'Steroidobacter agaridevorans' sp. nov., agar-degrading bacteria isolated from rhizosphere soils.</title>
        <authorList>
            <person name="Ikenaga M."/>
            <person name="Kataoka M."/>
            <person name="Murouchi A."/>
            <person name="Katsuragi S."/>
            <person name="Sakai M."/>
        </authorList>
    </citation>
    <scope>NUCLEOTIDE SEQUENCE [LARGE SCALE GENOMIC DNA]</scope>
    <source>
        <strain evidence="4">YU21-B</strain>
    </source>
</reference>
<feature type="transmembrane region" description="Helical" evidence="2">
    <location>
        <begin position="9"/>
        <end position="28"/>
    </location>
</feature>
<dbReference type="RefSeq" id="WP_161810384.1">
    <property type="nucleotide sequence ID" value="NZ_BLJN01000001.1"/>
</dbReference>
<proteinExistence type="predicted"/>
<name>A0A829Y6R6_9GAMM</name>
<comment type="caution">
    <text evidence="3">The sequence shown here is derived from an EMBL/GenBank/DDBJ whole genome shotgun (WGS) entry which is preliminary data.</text>
</comment>
<gene>
    <name evidence="3" type="ORF">GCM10011487_04860</name>
</gene>
<dbReference type="Proteomes" id="UP000445000">
    <property type="component" value="Unassembled WGS sequence"/>
</dbReference>
<evidence type="ECO:0000313" key="4">
    <source>
        <dbReference type="Proteomes" id="UP000445000"/>
    </source>
</evidence>
<keyword evidence="2" id="KW-1133">Transmembrane helix</keyword>
<keyword evidence="4" id="KW-1185">Reference proteome</keyword>
<dbReference type="EMBL" id="BLJN01000001">
    <property type="protein sequence ID" value="GFE78486.1"/>
    <property type="molecule type" value="Genomic_DNA"/>
</dbReference>
<dbReference type="Pfam" id="PF11219">
    <property type="entry name" value="DUF3014"/>
    <property type="match status" value="1"/>
</dbReference>
<dbReference type="AlphaFoldDB" id="A0A829Y6R6"/>
<accession>A0A829Y6R6</accession>
<keyword evidence="2" id="KW-0812">Transmembrane</keyword>
<feature type="compositionally biased region" description="Pro residues" evidence="1">
    <location>
        <begin position="63"/>
        <end position="72"/>
    </location>
</feature>
<dbReference type="InterPro" id="IPR021382">
    <property type="entry name" value="DUF3014"/>
</dbReference>
<organism evidence="3 4">
    <name type="scientific">Steroidobacter agaridevorans</name>
    <dbReference type="NCBI Taxonomy" id="2695856"/>
    <lineage>
        <taxon>Bacteria</taxon>
        <taxon>Pseudomonadati</taxon>
        <taxon>Pseudomonadota</taxon>
        <taxon>Gammaproteobacteria</taxon>
        <taxon>Steroidobacterales</taxon>
        <taxon>Steroidobacteraceae</taxon>
        <taxon>Steroidobacter</taxon>
    </lineage>
</organism>
<feature type="region of interest" description="Disordered" evidence="1">
    <location>
        <begin position="33"/>
        <end position="79"/>
    </location>
</feature>